<sequence length="477" mass="48824">MPGIFAARRALRAGSALSLVGLLSLATTLSATADPNPVYPSKAQVDHAKAAVAGTAGRVSSLDAQYASASAQLSQVQDDAAAAAEAFNGARYALDQATAESAAAQKRSAAAQKIADSASLEVRRYAATVYQQGGSFGELEAYLNSDGPQDMIDKASALEAVGDARSRSLQRADATSIVAGTMRRQAAQAQAAQAKAAKAAESARNAAQARADDAQAAATRIQHEQASLVAQLATLRKTSVSLERQRQDGLAAAAVARAAAAEAAKQARLAQERARAARTAAAKKAAEQAAARAAAEADRQRAAAAAAEAAAKAAQTVKNNRPKPRPSSSTPPPPRPSNPTPPPPAPADPTPAPPPPPSSGGVTAVIAYAQAQLGKPYQWGAEGPSSFDCSGLTLRAWQQAGVFLPHYTGAQYAQTQRVAISDLQPGDLVFYGSSGETSHHVGLYVGGGQMIEAPHAGAVVRYASIYRSDLLPFGGRP</sequence>
<comment type="similarity">
    <text evidence="1">Belongs to the peptidase C40 family.</text>
</comment>
<keyword evidence="4" id="KW-0788">Thiol protease</keyword>
<feature type="chain" id="PRO_5043851405" evidence="7">
    <location>
        <begin position="34"/>
        <end position="477"/>
    </location>
</feature>
<organism evidence="9">
    <name type="scientific">Pedococcus sp. KACC 23699</name>
    <dbReference type="NCBI Taxonomy" id="3149228"/>
    <lineage>
        <taxon>Bacteria</taxon>
        <taxon>Bacillati</taxon>
        <taxon>Actinomycetota</taxon>
        <taxon>Actinomycetes</taxon>
        <taxon>Micrococcales</taxon>
        <taxon>Intrasporangiaceae</taxon>
        <taxon>Pedococcus</taxon>
    </lineage>
</organism>
<keyword evidence="7" id="KW-0732">Signal</keyword>
<keyword evidence="3" id="KW-0378">Hydrolase</keyword>
<name>A0AAU7JPG9_9MICO</name>
<dbReference type="GO" id="GO:0008234">
    <property type="term" value="F:cysteine-type peptidase activity"/>
    <property type="evidence" value="ECO:0007669"/>
    <property type="project" value="UniProtKB-KW"/>
</dbReference>
<gene>
    <name evidence="9" type="ORF">ABEG17_10720</name>
</gene>
<dbReference type="InterPro" id="IPR000064">
    <property type="entry name" value="NLP_P60_dom"/>
</dbReference>
<dbReference type="PROSITE" id="PS51935">
    <property type="entry name" value="NLPC_P60"/>
    <property type="match status" value="1"/>
</dbReference>
<dbReference type="Pfam" id="PF00877">
    <property type="entry name" value="NLPC_P60"/>
    <property type="match status" value="1"/>
</dbReference>
<keyword evidence="2" id="KW-0645">Protease</keyword>
<dbReference type="EMBL" id="CP157483">
    <property type="protein sequence ID" value="XBO42065.1"/>
    <property type="molecule type" value="Genomic_DNA"/>
</dbReference>
<evidence type="ECO:0000313" key="9">
    <source>
        <dbReference type="EMBL" id="XBO42065.1"/>
    </source>
</evidence>
<keyword evidence="5" id="KW-0175">Coiled coil</keyword>
<feature type="region of interest" description="Disordered" evidence="6">
    <location>
        <begin position="304"/>
        <end position="362"/>
    </location>
</feature>
<dbReference type="GO" id="GO:0006508">
    <property type="term" value="P:proteolysis"/>
    <property type="evidence" value="ECO:0007669"/>
    <property type="project" value="UniProtKB-KW"/>
</dbReference>
<evidence type="ECO:0000259" key="8">
    <source>
        <dbReference type="PROSITE" id="PS51935"/>
    </source>
</evidence>
<dbReference type="PANTHER" id="PTHR47359:SF3">
    <property type="entry name" value="NLP_P60 DOMAIN-CONTAINING PROTEIN-RELATED"/>
    <property type="match status" value="1"/>
</dbReference>
<dbReference type="SUPFAM" id="SSF54001">
    <property type="entry name" value="Cysteine proteinases"/>
    <property type="match status" value="1"/>
</dbReference>
<feature type="compositionally biased region" description="Low complexity" evidence="6">
    <location>
        <begin position="304"/>
        <end position="315"/>
    </location>
</feature>
<protein>
    <submittedName>
        <fullName evidence="9">NlpC/P60 family protein</fullName>
    </submittedName>
</protein>
<feature type="coiled-coil region" evidence="5">
    <location>
        <begin position="197"/>
        <end position="224"/>
    </location>
</feature>
<dbReference type="Gene3D" id="3.90.1720.10">
    <property type="entry name" value="endopeptidase domain like (from Nostoc punctiforme)"/>
    <property type="match status" value="1"/>
</dbReference>
<proteinExistence type="inferred from homology"/>
<evidence type="ECO:0000256" key="7">
    <source>
        <dbReference type="SAM" id="SignalP"/>
    </source>
</evidence>
<evidence type="ECO:0000256" key="2">
    <source>
        <dbReference type="ARBA" id="ARBA00022670"/>
    </source>
</evidence>
<evidence type="ECO:0000256" key="4">
    <source>
        <dbReference type="ARBA" id="ARBA00022807"/>
    </source>
</evidence>
<feature type="compositionally biased region" description="Pro residues" evidence="6">
    <location>
        <begin position="329"/>
        <end position="358"/>
    </location>
</feature>
<dbReference type="PANTHER" id="PTHR47359">
    <property type="entry name" value="PEPTIDOGLYCAN DL-ENDOPEPTIDASE CWLO"/>
    <property type="match status" value="1"/>
</dbReference>
<evidence type="ECO:0000256" key="1">
    <source>
        <dbReference type="ARBA" id="ARBA00007074"/>
    </source>
</evidence>
<dbReference type="InterPro" id="IPR038765">
    <property type="entry name" value="Papain-like_cys_pep_sf"/>
</dbReference>
<evidence type="ECO:0000256" key="3">
    <source>
        <dbReference type="ARBA" id="ARBA00022801"/>
    </source>
</evidence>
<evidence type="ECO:0000256" key="6">
    <source>
        <dbReference type="SAM" id="MobiDB-lite"/>
    </source>
</evidence>
<evidence type="ECO:0000256" key="5">
    <source>
        <dbReference type="SAM" id="Coils"/>
    </source>
</evidence>
<feature type="domain" description="NlpC/P60" evidence="8">
    <location>
        <begin position="359"/>
        <end position="477"/>
    </location>
</feature>
<dbReference type="RefSeq" id="WP_406829469.1">
    <property type="nucleotide sequence ID" value="NZ_CP157483.1"/>
</dbReference>
<dbReference type="AlphaFoldDB" id="A0AAU7JPG9"/>
<accession>A0AAU7JPG9</accession>
<reference evidence="9" key="1">
    <citation type="submission" date="2024-05" db="EMBL/GenBank/DDBJ databases">
        <authorList>
            <person name="Kim S."/>
            <person name="Heo J."/>
            <person name="Choi H."/>
            <person name="Choi Y."/>
            <person name="Kwon S.-W."/>
            <person name="Kim Y."/>
        </authorList>
    </citation>
    <scope>NUCLEOTIDE SEQUENCE</scope>
    <source>
        <strain evidence="9">KACC 23699</strain>
    </source>
</reference>
<dbReference type="InterPro" id="IPR051794">
    <property type="entry name" value="PG_Endopeptidase_C40"/>
</dbReference>
<feature type="signal peptide" evidence="7">
    <location>
        <begin position="1"/>
        <end position="33"/>
    </location>
</feature>